<dbReference type="EMBL" id="BSPQ01000013">
    <property type="protein sequence ID" value="GLS91655.1"/>
    <property type="molecule type" value="Genomic_DNA"/>
</dbReference>
<evidence type="ECO:0000313" key="3">
    <source>
        <dbReference type="Proteomes" id="UP001157353"/>
    </source>
</evidence>
<protein>
    <submittedName>
        <fullName evidence="2">Uncharacterized protein</fullName>
    </submittedName>
</protein>
<comment type="caution">
    <text evidence="2">The sequence shown here is derived from an EMBL/GenBank/DDBJ whole genome shotgun (WGS) entry which is preliminary data.</text>
</comment>
<dbReference type="RefSeq" id="WP_284204760.1">
    <property type="nucleotide sequence ID" value="NZ_BSPQ01000013.1"/>
</dbReference>
<evidence type="ECO:0000256" key="1">
    <source>
        <dbReference type="SAM" id="SignalP"/>
    </source>
</evidence>
<evidence type="ECO:0000313" key="2">
    <source>
        <dbReference type="EMBL" id="GLS91655.1"/>
    </source>
</evidence>
<feature type="signal peptide" evidence="1">
    <location>
        <begin position="1"/>
        <end position="21"/>
    </location>
</feature>
<reference evidence="3" key="1">
    <citation type="journal article" date="2019" name="Int. J. Syst. Evol. Microbiol.">
        <title>The Global Catalogue of Microorganisms (GCM) 10K type strain sequencing project: providing services to taxonomists for standard genome sequencing and annotation.</title>
        <authorList>
            <consortium name="The Broad Institute Genomics Platform"/>
            <consortium name="The Broad Institute Genome Sequencing Center for Infectious Disease"/>
            <person name="Wu L."/>
            <person name="Ma J."/>
        </authorList>
    </citation>
    <scope>NUCLEOTIDE SEQUENCE [LARGE SCALE GENOMIC DNA]</scope>
    <source>
        <strain evidence="3">NBRC 103166</strain>
    </source>
</reference>
<gene>
    <name evidence="2" type="ORF">GCM10007916_27240</name>
</gene>
<keyword evidence="1" id="KW-0732">Signal</keyword>
<organism evidence="2 3">
    <name type="scientific">Psychromonas marina</name>
    <dbReference type="NCBI Taxonomy" id="88364"/>
    <lineage>
        <taxon>Bacteria</taxon>
        <taxon>Pseudomonadati</taxon>
        <taxon>Pseudomonadota</taxon>
        <taxon>Gammaproteobacteria</taxon>
        <taxon>Alteromonadales</taxon>
        <taxon>Psychromonadaceae</taxon>
        <taxon>Psychromonas</taxon>
    </lineage>
</organism>
<sequence length="188" mass="20734">MKPATILKISAFIAFSPVAFCAIEEVPSNSLQVEYKKSNEQSSNLLSLETVYQIPSSTYQYLDEIFTSFYNKLTFNTTIADSTFENNSHYELIAIPLIAENAKGLQIELFGNFSDPATQRLSNISNDQAMSNYYSNTELLDIYESSLSIGAGISFNASDDTKIKVIISNNSMPGYGSSNALLGFETSF</sequence>
<feature type="chain" id="PRO_5045119760" evidence="1">
    <location>
        <begin position="22"/>
        <end position="188"/>
    </location>
</feature>
<name>A0ABQ6E375_9GAMM</name>
<proteinExistence type="predicted"/>
<accession>A0ABQ6E375</accession>
<keyword evidence="3" id="KW-1185">Reference proteome</keyword>
<dbReference type="Proteomes" id="UP001157353">
    <property type="component" value="Unassembled WGS sequence"/>
</dbReference>